<reference evidence="2 3" key="1">
    <citation type="submission" date="2017-11" db="EMBL/GenBank/DDBJ databases">
        <title>Comparitive Functional Genomics of Dry Heat Resistant strains isolated from the Viking Spacecraft.</title>
        <authorList>
            <person name="Seuylemezian A."/>
            <person name="Cooper K."/>
            <person name="Vaishampayan P."/>
        </authorList>
    </citation>
    <scope>NUCLEOTIDE SEQUENCE [LARGE SCALE GENOMIC DNA]</scope>
    <source>
        <strain evidence="2 3">V32-6</strain>
    </source>
</reference>
<evidence type="ECO:0000313" key="2">
    <source>
        <dbReference type="EMBL" id="PLS05365.1"/>
    </source>
</evidence>
<evidence type="ECO:0000256" key="1">
    <source>
        <dbReference type="SAM" id="Coils"/>
    </source>
</evidence>
<accession>A0A2N5HIM3</accession>
<dbReference type="EMBL" id="PGVE01000041">
    <property type="protein sequence ID" value="PLS05365.1"/>
    <property type="molecule type" value="Genomic_DNA"/>
</dbReference>
<protein>
    <submittedName>
        <fullName evidence="2">Polyhydroxyalkanoic acid synthase subunit PhaR</fullName>
    </submittedName>
</protein>
<evidence type="ECO:0000313" key="3">
    <source>
        <dbReference type="Proteomes" id="UP000234950"/>
    </source>
</evidence>
<name>A0A2N5HIM3_9BACI</name>
<comment type="caution">
    <text evidence="2">The sequence shown here is derived from an EMBL/GenBank/DDBJ whole genome shotgun (WGS) entry which is preliminary data.</text>
</comment>
<dbReference type="Proteomes" id="UP000234950">
    <property type="component" value="Unassembled WGS sequence"/>
</dbReference>
<sequence>MTTDFNILDMWKDLYNQSSKLYDEKITESFPSQGIGQILDMNLQFKKLMDETTEKYLELGNMPSRKDLANLSSQIVNVDAKVDSLEELLEDKLETLDNQVSFKSELTELKTEMKNLDKKLNQILSILKTKE</sequence>
<dbReference type="RefSeq" id="WP_101647805.1">
    <property type="nucleotide sequence ID" value="NZ_PGVE01000041.1"/>
</dbReference>
<feature type="coiled-coil region" evidence="1">
    <location>
        <begin position="68"/>
        <end position="126"/>
    </location>
</feature>
<gene>
    <name evidence="2" type="ORF">CVD27_10215</name>
</gene>
<dbReference type="OrthoDB" id="5244350at2"/>
<keyword evidence="1" id="KW-0175">Coiled coil</keyword>
<keyword evidence="3" id="KW-1185">Reference proteome</keyword>
<proteinExistence type="predicted"/>
<dbReference type="AlphaFoldDB" id="A0A2N5HIM3"/>
<organism evidence="2 3">
    <name type="scientific">Neobacillus cucumis</name>
    <dbReference type="NCBI Taxonomy" id="1740721"/>
    <lineage>
        <taxon>Bacteria</taxon>
        <taxon>Bacillati</taxon>
        <taxon>Bacillota</taxon>
        <taxon>Bacilli</taxon>
        <taxon>Bacillales</taxon>
        <taxon>Bacillaceae</taxon>
        <taxon>Neobacillus</taxon>
    </lineage>
</organism>